<evidence type="ECO:0000313" key="3">
    <source>
        <dbReference type="Proteomes" id="UP000664332"/>
    </source>
</evidence>
<reference evidence="2" key="1">
    <citation type="submission" date="2021-03" db="EMBL/GenBank/DDBJ databases">
        <authorList>
            <person name="Sun Q."/>
        </authorList>
    </citation>
    <scope>NUCLEOTIDE SEQUENCE</scope>
    <source>
        <strain evidence="2">CCM 8862</strain>
    </source>
</reference>
<dbReference type="EMBL" id="JAFLEQ010000016">
    <property type="protein sequence ID" value="MBN9644761.1"/>
    <property type="molecule type" value="Genomic_DNA"/>
</dbReference>
<feature type="region of interest" description="Disordered" evidence="1">
    <location>
        <begin position="41"/>
        <end position="108"/>
    </location>
</feature>
<evidence type="ECO:0008006" key="4">
    <source>
        <dbReference type="Google" id="ProtNLM"/>
    </source>
</evidence>
<evidence type="ECO:0000313" key="2">
    <source>
        <dbReference type="EMBL" id="MBN9644761.1"/>
    </source>
</evidence>
<keyword evidence="3" id="KW-1185">Reference proteome</keyword>
<feature type="compositionally biased region" description="Low complexity" evidence="1">
    <location>
        <begin position="155"/>
        <end position="165"/>
    </location>
</feature>
<dbReference type="Proteomes" id="UP000664332">
    <property type="component" value="Unassembled WGS sequence"/>
</dbReference>
<gene>
    <name evidence="2" type="ORF">JZY06_09095</name>
</gene>
<accession>A0A939E310</accession>
<sequence>MKNTAVVLAGVLAGLLVVALITASVADSLVVSSARHRCCGDGPGRPGAPGYPAPAAPPVDSPVPTSAPPAPNDPAVTGHTLPKDVGTGRHERSWSSSRASVEALDPQSRPDHLDEMLLSYYRKLDESERKARELTGGFADTEQWLGTYTWSTVTPRAAPARPTGRPGHRKRRPSSRIFRQSKGYGYLDAATVVQPGAKIRTTHGYCSAGWFAHDNRGRDYMIIAGHCGSIGDRVYLPATGDFIGTIVTDDDDTNDDREYMSGLGLDLALVELAGNRFSAGLDLGPAHFPQISHWLTMSEVEKLDDAAVCHLGYRSGLSCGRFLSLSGDNVIHFESIVDHGDSGGPVFVVYRRADGGTNTAAVGVARGNPAHDALDVSSSSIEPYMTGYGLTLYSPSAG</sequence>
<dbReference type="RefSeq" id="WP_207279237.1">
    <property type="nucleotide sequence ID" value="NZ_JAFLEQ010000016.1"/>
</dbReference>
<dbReference type="InterPro" id="IPR043504">
    <property type="entry name" value="Peptidase_S1_PA_chymotrypsin"/>
</dbReference>
<feature type="compositionally biased region" description="Pro residues" evidence="1">
    <location>
        <begin position="49"/>
        <end position="72"/>
    </location>
</feature>
<dbReference type="InterPro" id="IPR009003">
    <property type="entry name" value="Peptidase_S1_PA"/>
</dbReference>
<dbReference type="SUPFAM" id="SSF50494">
    <property type="entry name" value="Trypsin-like serine proteases"/>
    <property type="match status" value="1"/>
</dbReference>
<feature type="region of interest" description="Disordered" evidence="1">
    <location>
        <begin position="155"/>
        <end position="174"/>
    </location>
</feature>
<evidence type="ECO:0000256" key="1">
    <source>
        <dbReference type="SAM" id="MobiDB-lite"/>
    </source>
</evidence>
<dbReference type="Gene3D" id="2.40.10.10">
    <property type="entry name" value="Trypsin-like serine proteases"/>
    <property type="match status" value="2"/>
</dbReference>
<name>A0A939E310_9CORY</name>
<organism evidence="2 3">
    <name type="scientific">Corynebacterium mendelii</name>
    <dbReference type="NCBI Taxonomy" id="2765362"/>
    <lineage>
        <taxon>Bacteria</taxon>
        <taxon>Bacillati</taxon>
        <taxon>Actinomycetota</taxon>
        <taxon>Actinomycetes</taxon>
        <taxon>Mycobacteriales</taxon>
        <taxon>Corynebacteriaceae</taxon>
        <taxon>Corynebacterium</taxon>
    </lineage>
</organism>
<comment type="caution">
    <text evidence="2">The sequence shown here is derived from an EMBL/GenBank/DDBJ whole genome shotgun (WGS) entry which is preliminary data.</text>
</comment>
<proteinExistence type="predicted"/>
<protein>
    <recommendedName>
        <fullName evidence="4">Serine protease</fullName>
    </recommendedName>
</protein>
<dbReference type="AlphaFoldDB" id="A0A939E310"/>